<dbReference type="EMBL" id="BARV01017584">
    <property type="protein sequence ID" value="GAI24961.1"/>
    <property type="molecule type" value="Genomic_DNA"/>
</dbReference>
<dbReference type="AlphaFoldDB" id="X1N407"/>
<gene>
    <name evidence="1" type="ORF">S06H3_29924</name>
</gene>
<accession>X1N407</accession>
<proteinExistence type="predicted"/>
<comment type="caution">
    <text evidence="1">The sequence shown here is derived from an EMBL/GenBank/DDBJ whole genome shotgun (WGS) entry which is preliminary data.</text>
</comment>
<organism evidence="1">
    <name type="scientific">marine sediment metagenome</name>
    <dbReference type="NCBI Taxonomy" id="412755"/>
    <lineage>
        <taxon>unclassified sequences</taxon>
        <taxon>metagenomes</taxon>
        <taxon>ecological metagenomes</taxon>
    </lineage>
</organism>
<name>X1N407_9ZZZZ</name>
<protein>
    <submittedName>
        <fullName evidence="1">Uncharacterized protein</fullName>
    </submittedName>
</protein>
<evidence type="ECO:0000313" key="1">
    <source>
        <dbReference type="EMBL" id="GAI24961.1"/>
    </source>
</evidence>
<reference evidence="1" key="1">
    <citation type="journal article" date="2014" name="Front. Microbiol.">
        <title>High frequency of phylogenetically diverse reductive dehalogenase-homologous genes in deep subseafloor sedimentary metagenomes.</title>
        <authorList>
            <person name="Kawai M."/>
            <person name="Futagami T."/>
            <person name="Toyoda A."/>
            <person name="Takaki Y."/>
            <person name="Nishi S."/>
            <person name="Hori S."/>
            <person name="Arai W."/>
            <person name="Tsubouchi T."/>
            <person name="Morono Y."/>
            <person name="Uchiyama I."/>
            <person name="Ito T."/>
            <person name="Fujiyama A."/>
            <person name="Inagaki F."/>
            <person name="Takami H."/>
        </authorList>
    </citation>
    <scope>NUCLEOTIDE SEQUENCE</scope>
    <source>
        <strain evidence="1">Expedition CK06-06</strain>
    </source>
</reference>
<sequence length="73" mass="8188">GAWGDVESKGYEAIAYDPDDSPHYIALTAIITLIDNNGGAEYCWHGWEGDMDKSDLEGWIKDAIYYYHINSGE</sequence>
<feature type="non-terminal residue" evidence="1">
    <location>
        <position position="1"/>
    </location>
</feature>